<dbReference type="AlphaFoldDB" id="A0A7V4E4S3"/>
<evidence type="ECO:0000256" key="1">
    <source>
        <dbReference type="ARBA" id="ARBA00005947"/>
    </source>
</evidence>
<reference evidence="4" key="1">
    <citation type="journal article" date="2020" name="mSystems">
        <title>Genome- and Community-Level Interaction Insights into Carbon Utilization and Element Cycling Functions of Hydrothermarchaeota in Hydrothermal Sediment.</title>
        <authorList>
            <person name="Zhou Z."/>
            <person name="Liu Y."/>
            <person name="Xu W."/>
            <person name="Pan J."/>
            <person name="Luo Z.H."/>
            <person name="Li M."/>
        </authorList>
    </citation>
    <scope>NUCLEOTIDE SEQUENCE [LARGE SCALE GENOMIC DNA]</scope>
    <source>
        <strain evidence="4">SpSt-697</strain>
    </source>
</reference>
<dbReference type="SUPFAM" id="SSF52768">
    <property type="entry name" value="Arginase/deacetylase"/>
    <property type="match status" value="1"/>
</dbReference>
<dbReference type="InterPro" id="IPR023696">
    <property type="entry name" value="Ureohydrolase_dom_sf"/>
</dbReference>
<organism evidence="4">
    <name type="scientific">candidate division WOR-3 bacterium</name>
    <dbReference type="NCBI Taxonomy" id="2052148"/>
    <lineage>
        <taxon>Bacteria</taxon>
        <taxon>Bacteria division WOR-3</taxon>
    </lineage>
</organism>
<protein>
    <submittedName>
        <fullName evidence="4">Histone deacetylase</fullName>
    </submittedName>
</protein>
<evidence type="ECO:0000259" key="3">
    <source>
        <dbReference type="Pfam" id="PF00850"/>
    </source>
</evidence>
<gene>
    <name evidence="4" type="ORF">ENU74_05875</name>
</gene>
<feature type="domain" description="Histone deacetylase" evidence="3">
    <location>
        <begin position="16"/>
        <end position="280"/>
    </location>
</feature>
<dbReference type="Pfam" id="PF00850">
    <property type="entry name" value="Hist_deacetyl"/>
    <property type="match status" value="1"/>
</dbReference>
<comment type="similarity">
    <text evidence="1">Belongs to the histone deacetylase family.</text>
</comment>
<dbReference type="PANTHER" id="PTHR10625">
    <property type="entry name" value="HISTONE DEACETYLASE HDAC1-RELATED"/>
    <property type="match status" value="1"/>
</dbReference>
<comment type="caution">
    <text evidence="4">The sequence shown here is derived from an EMBL/GenBank/DDBJ whole genome shotgun (WGS) entry which is preliminary data.</text>
</comment>
<dbReference type="GO" id="GO:0040029">
    <property type="term" value="P:epigenetic regulation of gene expression"/>
    <property type="evidence" value="ECO:0007669"/>
    <property type="project" value="TreeGrafter"/>
</dbReference>
<dbReference type="InterPro" id="IPR037138">
    <property type="entry name" value="His_deacetylse_dom_sf"/>
</dbReference>
<name>A0A7V4E4S3_UNCW3</name>
<dbReference type="InterPro" id="IPR044150">
    <property type="entry name" value="HDAC_classIV"/>
</dbReference>
<dbReference type="GO" id="GO:0016787">
    <property type="term" value="F:hydrolase activity"/>
    <property type="evidence" value="ECO:0007669"/>
    <property type="project" value="UniProtKB-KW"/>
</dbReference>
<evidence type="ECO:0000313" key="4">
    <source>
        <dbReference type="EMBL" id="HGK64098.1"/>
    </source>
</evidence>
<dbReference type="InterPro" id="IPR023801">
    <property type="entry name" value="His_deacetylse_dom"/>
</dbReference>
<accession>A0A7V4E4S3</accession>
<dbReference type="CDD" id="cd09993">
    <property type="entry name" value="HDAC_classIV"/>
    <property type="match status" value="1"/>
</dbReference>
<dbReference type="PANTHER" id="PTHR10625:SF19">
    <property type="entry name" value="HISTONE DEACETYLASE 12"/>
    <property type="match status" value="1"/>
</dbReference>
<evidence type="ECO:0000256" key="2">
    <source>
        <dbReference type="ARBA" id="ARBA00022801"/>
    </source>
</evidence>
<dbReference type="Gene3D" id="3.40.800.20">
    <property type="entry name" value="Histone deacetylase domain"/>
    <property type="match status" value="1"/>
</dbReference>
<dbReference type="EMBL" id="DTDR01000141">
    <property type="protein sequence ID" value="HGK64098.1"/>
    <property type="molecule type" value="Genomic_DNA"/>
</dbReference>
<proteinExistence type="inferred from homology"/>
<keyword evidence="2" id="KW-0378">Hydrolase</keyword>
<dbReference type="GO" id="GO:0004407">
    <property type="term" value="F:histone deacetylase activity"/>
    <property type="evidence" value="ECO:0007669"/>
    <property type="project" value="InterPro"/>
</dbReference>
<dbReference type="InterPro" id="IPR000286">
    <property type="entry name" value="HDACs"/>
</dbReference>
<dbReference type="PRINTS" id="PR01270">
    <property type="entry name" value="HDASUPER"/>
</dbReference>
<sequence length="304" mass="34620">MKFVYSDKYEIDIGIHVFPTVKYRLIKEKLLNENLAKEEDFIEPPKPDIEDIRLVHTQEYLDDLLNLRWTSRTIRSELPLNWEIVEAYLLAASGTILTLKIALEEKIGFHIGGGFHHAFPDHAEGFCYINDIAVGIRKLQKEGLIKKAAVIDCDLHQGNGTAKIFQKDESVFTFSIHQENLYPIKEESDWDIGLLDFTGDDVYLQHLKEAVPKIIETHKPELIVYVAGADPYKNDQLGLLRLTKEGLIERDKIVIKNALANNIPVGVVLGGGYALDVMDTVEIHFNTAKVCLELLKEEREKINE</sequence>